<feature type="region of interest" description="Disordered" evidence="1">
    <location>
        <begin position="625"/>
        <end position="645"/>
    </location>
</feature>
<dbReference type="eggNOG" id="ENOG502SM1T">
    <property type="taxonomic scope" value="Eukaryota"/>
</dbReference>
<dbReference type="Proteomes" id="UP000007148">
    <property type="component" value="Unassembled WGS sequence"/>
</dbReference>
<dbReference type="EMBL" id="CAFZ01000026">
    <property type="protein sequence ID" value="CCA68124.1"/>
    <property type="molecule type" value="Genomic_DNA"/>
</dbReference>
<organism evidence="2 3">
    <name type="scientific">Serendipita indica (strain DSM 11827)</name>
    <name type="common">Root endophyte fungus</name>
    <name type="synonym">Piriformospora indica</name>
    <dbReference type="NCBI Taxonomy" id="1109443"/>
    <lineage>
        <taxon>Eukaryota</taxon>
        <taxon>Fungi</taxon>
        <taxon>Dikarya</taxon>
        <taxon>Basidiomycota</taxon>
        <taxon>Agaricomycotina</taxon>
        <taxon>Agaricomycetes</taxon>
        <taxon>Sebacinales</taxon>
        <taxon>Serendipitaceae</taxon>
        <taxon>Serendipita</taxon>
    </lineage>
</organism>
<dbReference type="OMA" id="FWYMEQV"/>
<reference evidence="2 3" key="1">
    <citation type="journal article" date="2011" name="PLoS Pathog.">
        <title>Endophytic Life Strategies Decoded by Genome and Transcriptome Analyses of the Mutualistic Root Symbiont Piriformospora indica.</title>
        <authorList>
            <person name="Zuccaro A."/>
            <person name="Lahrmann U."/>
            <person name="Guldener U."/>
            <person name="Langen G."/>
            <person name="Pfiffi S."/>
            <person name="Biedenkopf D."/>
            <person name="Wong P."/>
            <person name="Samans B."/>
            <person name="Grimm C."/>
            <person name="Basiewicz M."/>
            <person name="Murat C."/>
            <person name="Martin F."/>
            <person name="Kogel K.H."/>
        </authorList>
    </citation>
    <scope>NUCLEOTIDE SEQUENCE [LARGE SCALE GENOMIC DNA]</scope>
    <source>
        <strain evidence="2 3">DSM 11827</strain>
    </source>
</reference>
<accession>G4T9X1</accession>
<dbReference type="InParanoid" id="G4T9X1"/>
<name>G4T9X1_SERID</name>
<feature type="region of interest" description="Disordered" evidence="1">
    <location>
        <begin position="1"/>
        <end position="26"/>
    </location>
</feature>
<protein>
    <submittedName>
        <fullName evidence="2">Uncharacterized protein</fullName>
    </submittedName>
</protein>
<evidence type="ECO:0000256" key="1">
    <source>
        <dbReference type="SAM" id="MobiDB-lite"/>
    </source>
</evidence>
<sequence length="687" mass="78001">MAKKKKSRPPVDSNASAELSVPPAPKPVVDPKWVWPPFPSPPEGVTIIGFHQFEPKGIVVSLGDEPEVDGEGIRTVELLARHTVGGGGHRKAKVKKGPFADITDEELRKLTWDKRWELGEHLRKAQPMDPMEPLEERFKQSVQQFLPNRQWDPSRQQLWDQWRLYVGIISGVKKPQGRKSRLPEDDERPLVELNPGLEDDMSEEEDLMEVDSQTPIEGQVEEGDARRLQERLARDYAKYERMIAAKDERTLFWVTEPEKATKIFLSSHFRDRGLMWSEPQARDMPLLLCFYLSFVLRNKMFPEKDFVRGYEKALVVAQRACSELLYTFRISRALPDKWGHACKNQWGQKYHHPFELYFINSSQANHSDGGLVEPHIEHEAKLVAANYDLGDQEVEEKGDVNNSSNDGSANEAFLEEVTAEDIEPVSVPIEESPAIEQNHEAAAEIEPTKAPSVSGWGDWDADFDPSRASDLARNWGMQDEIVEDTVENAWGEIVLEKLTDVVDETLASSLIRSAIPIRAEKSTRRIIDILPPDPTSSNPMTASLATLVLQPWPIPDTDPDALVQPPVMIDMDPEDAVVQASKRKARSFDPSKHDIRVYIHKEAASECKVGMGVGAVWVQVDKRVEPKDDEEEAGEGKRKKGKSSDDEWWYVERLEWAIPGYWTVGEAHRDFTRHENHPEYAYAGFSD</sequence>
<dbReference type="AlphaFoldDB" id="G4T9X1"/>
<evidence type="ECO:0000313" key="3">
    <source>
        <dbReference type="Proteomes" id="UP000007148"/>
    </source>
</evidence>
<proteinExistence type="predicted"/>
<comment type="caution">
    <text evidence="2">The sequence shown here is derived from an EMBL/GenBank/DDBJ whole genome shotgun (WGS) entry which is preliminary data.</text>
</comment>
<dbReference type="HOGENOM" id="CLU_015635_0_0_1"/>
<keyword evidence="3" id="KW-1185">Reference proteome</keyword>
<dbReference type="STRING" id="1109443.G4T9X1"/>
<gene>
    <name evidence="2" type="ORF">PIIN_01991</name>
</gene>
<evidence type="ECO:0000313" key="2">
    <source>
        <dbReference type="EMBL" id="CCA68124.1"/>
    </source>
</evidence>
<dbReference type="OrthoDB" id="435402at2759"/>
<feature type="region of interest" description="Disordered" evidence="1">
    <location>
        <begin position="175"/>
        <end position="198"/>
    </location>
</feature>